<organism evidence="1 2">
    <name type="scientific">Candidatus Nomurabacteria bacterium GW2011_GWF1_31_48</name>
    <dbReference type="NCBI Taxonomy" id="1618767"/>
    <lineage>
        <taxon>Bacteria</taxon>
        <taxon>Candidatus Nomuraibacteriota</taxon>
    </lineage>
</organism>
<dbReference type="Proteomes" id="UP000034934">
    <property type="component" value="Unassembled WGS sequence"/>
</dbReference>
<evidence type="ECO:0000313" key="2">
    <source>
        <dbReference type="Proteomes" id="UP000034934"/>
    </source>
</evidence>
<sequence length="119" mass="13723">MNIYISHSRYFDFKNELYKPIRESNINNLYSFFLPHENQNDSDNIERILKADLIIAEVSYPSTGQGIEIGIASVSNIPILCIYKEGSKISRSLKHTTNQLISYSNSQDLIYKITNFLVK</sequence>
<comment type="caution">
    <text evidence="1">The sequence shown here is derived from an EMBL/GenBank/DDBJ whole genome shotgun (WGS) entry which is preliminary data.</text>
</comment>
<gene>
    <name evidence="1" type="ORF">UR19_C0002G0110</name>
</gene>
<proteinExistence type="predicted"/>
<name>A0A0F9YG64_9BACT</name>
<protein>
    <recommendedName>
        <fullName evidence="3">2'-deoxynucleoside 5'-phosphate N-hydrolase 1</fullName>
    </recommendedName>
</protein>
<accession>A0A0F9YG64</accession>
<evidence type="ECO:0008006" key="3">
    <source>
        <dbReference type="Google" id="ProtNLM"/>
    </source>
</evidence>
<dbReference type="EMBL" id="LBOG01000002">
    <property type="protein sequence ID" value="KKP30589.1"/>
    <property type="molecule type" value="Genomic_DNA"/>
</dbReference>
<dbReference type="Gene3D" id="3.40.50.450">
    <property type="match status" value="1"/>
</dbReference>
<dbReference type="AlphaFoldDB" id="A0A0F9YG64"/>
<reference evidence="1 2" key="1">
    <citation type="journal article" date="2015" name="Nature">
        <title>rRNA introns, odd ribosomes, and small enigmatic genomes across a large radiation of phyla.</title>
        <authorList>
            <person name="Brown C.T."/>
            <person name="Hug L.A."/>
            <person name="Thomas B.C."/>
            <person name="Sharon I."/>
            <person name="Castelle C.J."/>
            <person name="Singh A."/>
            <person name="Wilkins M.J."/>
            <person name="Williams K.H."/>
            <person name="Banfield J.F."/>
        </authorList>
    </citation>
    <scope>NUCLEOTIDE SEQUENCE [LARGE SCALE GENOMIC DNA]</scope>
</reference>
<dbReference type="SUPFAM" id="SSF52309">
    <property type="entry name" value="N-(deoxy)ribosyltransferase-like"/>
    <property type="match status" value="1"/>
</dbReference>
<evidence type="ECO:0000313" key="1">
    <source>
        <dbReference type="EMBL" id="KKP30589.1"/>
    </source>
</evidence>